<protein>
    <submittedName>
        <fullName evidence="2">Uncharacterized protein</fullName>
    </submittedName>
</protein>
<evidence type="ECO:0000313" key="2">
    <source>
        <dbReference type="EMBL" id="KAG5446867.1"/>
    </source>
</evidence>
<evidence type="ECO:0000313" key="3">
    <source>
        <dbReference type="Proteomes" id="UP000286415"/>
    </source>
</evidence>
<reference evidence="2 3" key="2">
    <citation type="journal article" date="2021" name="Genomics">
        <title>High-quality reference genome for Clonorchis sinensis.</title>
        <authorList>
            <person name="Young N.D."/>
            <person name="Stroehlein A.J."/>
            <person name="Kinkar L."/>
            <person name="Wang T."/>
            <person name="Sohn W.M."/>
            <person name="Chang B.C.H."/>
            <person name="Kaur P."/>
            <person name="Weisz D."/>
            <person name="Dudchenko O."/>
            <person name="Aiden E.L."/>
            <person name="Korhonen P.K."/>
            <person name="Gasser R.B."/>
        </authorList>
    </citation>
    <scope>NUCLEOTIDE SEQUENCE [LARGE SCALE GENOMIC DNA]</scope>
    <source>
        <strain evidence="2">Cs-k2</strain>
    </source>
</reference>
<gene>
    <name evidence="2" type="ORF">CSKR_200318</name>
</gene>
<evidence type="ECO:0000256" key="1">
    <source>
        <dbReference type="SAM" id="MobiDB-lite"/>
    </source>
</evidence>
<feature type="compositionally biased region" description="Polar residues" evidence="1">
    <location>
        <begin position="10"/>
        <end position="20"/>
    </location>
</feature>
<dbReference type="Proteomes" id="UP000286415">
    <property type="component" value="Unassembled WGS sequence"/>
</dbReference>
<accession>A0A8T1MBV7</accession>
<comment type="caution">
    <text evidence="2">The sequence shown here is derived from an EMBL/GenBank/DDBJ whole genome shotgun (WGS) entry which is preliminary data.</text>
</comment>
<proteinExistence type="predicted"/>
<dbReference type="EMBL" id="NIRI02000042">
    <property type="protein sequence ID" value="KAG5446867.1"/>
    <property type="molecule type" value="Genomic_DNA"/>
</dbReference>
<keyword evidence="3" id="KW-1185">Reference proteome</keyword>
<dbReference type="AlphaFoldDB" id="A0A8T1MBV7"/>
<reference evidence="2 3" key="1">
    <citation type="journal article" date="2018" name="Biotechnol. Adv.">
        <title>Improved genomic resources and new bioinformatic workflow for the carcinogenic parasite Clonorchis sinensis: Biotechnological implications.</title>
        <authorList>
            <person name="Wang D."/>
            <person name="Korhonen P.K."/>
            <person name="Gasser R.B."/>
            <person name="Young N.D."/>
        </authorList>
    </citation>
    <scope>NUCLEOTIDE SEQUENCE [LARGE SCALE GENOMIC DNA]</scope>
    <source>
        <strain evidence="2">Cs-k2</strain>
    </source>
</reference>
<organism evidence="2 3">
    <name type="scientific">Clonorchis sinensis</name>
    <name type="common">Chinese liver fluke</name>
    <dbReference type="NCBI Taxonomy" id="79923"/>
    <lineage>
        <taxon>Eukaryota</taxon>
        <taxon>Metazoa</taxon>
        <taxon>Spiralia</taxon>
        <taxon>Lophotrochozoa</taxon>
        <taxon>Platyhelminthes</taxon>
        <taxon>Trematoda</taxon>
        <taxon>Digenea</taxon>
        <taxon>Opisthorchiida</taxon>
        <taxon>Opisthorchiata</taxon>
        <taxon>Opisthorchiidae</taxon>
        <taxon>Clonorchis</taxon>
    </lineage>
</organism>
<feature type="region of interest" description="Disordered" evidence="1">
    <location>
        <begin position="1"/>
        <end position="20"/>
    </location>
</feature>
<sequence>MERAPVNKESMPSNSSTRTITAMKKDIMKNYHPFRNFLRSRPVPGNAELYRQYPEQGDTDVYFAAPWRPREAVFVNTPPPPTIDCISNVPPSSVDRCN</sequence>
<name>A0A8T1MBV7_CLOSI</name>